<evidence type="ECO:0000259" key="2">
    <source>
        <dbReference type="Pfam" id="PF02775"/>
    </source>
</evidence>
<dbReference type="GO" id="GO:0030976">
    <property type="term" value="F:thiamine pyrophosphate binding"/>
    <property type="evidence" value="ECO:0007669"/>
    <property type="project" value="InterPro"/>
</dbReference>
<reference evidence="3 4" key="1">
    <citation type="submission" date="2018-11" db="EMBL/GenBank/DDBJ databases">
        <title>Parancylomarina longa gen. nov., sp. nov., isolated from sediments of southern Okinawa.</title>
        <authorList>
            <person name="Fu T."/>
        </authorList>
    </citation>
    <scope>NUCLEOTIDE SEQUENCE [LARGE SCALE GENOMIC DNA]</scope>
    <source>
        <strain evidence="3 4">T3-2 S1-C</strain>
    </source>
</reference>
<protein>
    <submittedName>
        <fullName evidence="3">2-oxoacid:ferredoxin oxidoreductase subunit beta</fullName>
    </submittedName>
</protein>
<dbReference type="InterPro" id="IPR011766">
    <property type="entry name" value="TPP_enzyme_TPP-bd"/>
</dbReference>
<dbReference type="OrthoDB" id="9775140at2"/>
<keyword evidence="1" id="KW-0560">Oxidoreductase</keyword>
<dbReference type="EMBL" id="RJJX01000037">
    <property type="protein sequence ID" value="RUT72906.1"/>
    <property type="molecule type" value="Genomic_DNA"/>
</dbReference>
<dbReference type="GO" id="GO:0016625">
    <property type="term" value="F:oxidoreductase activity, acting on the aldehyde or oxo group of donors, iron-sulfur protein as acceptor"/>
    <property type="evidence" value="ECO:0007669"/>
    <property type="project" value="UniProtKB-ARBA"/>
</dbReference>
<dbReference type="InterPro" id="IPR051457">
    <property type="entry name" value="2-oxoacid:Fd_oxidoreductase"/>
</dbReference>
<gene>
    <name evidence="3" type="ORF">DLK05_16095</name>
</gene>
<feature type="domain" description="Thiamine pyrophosphate enzyme TPP-binding" evidence="2">
    <location>
        <begin position="60"/>
        <end position="207"/>
    </location>
</feature>
<dbReference type="GO" id="GO:0045333">
    <property type="term" value="P:cellular respiration"/>
    <property type="evidence" value="ECO:0007669"/>
    <property type="project" value="UniProtKB-ARBA"/>
</dbReference>
<evidence type="ECO:0000313" key="3">
    <source>
        <dbReference type="EMBL" id="RUT72906.1"/>
    </source>
</evidence>
<dbReference type="RefSeq" id="WP_127344985.1">
    <property type="nucleotide sequence ID" value="NZ_RJJX01000037.1"/>
</dbReference>
<evidence type="ECO:0000256" key="1">
    <source>
        <dbReference type="ARBA" id="ARBA00023002"/>
    </source>
</evidence>
<dbReference type="SUPFAM" id="SSF52518">
    <property type="entry name" value="Thiamin diphosphate-binding fold (THDP-binding)"/>
    <property type="match status" value="1"/>
</dbReference>
<accession>A0A434AEW0</accession>
<dbReference type="Pfam" id="PF02775">
    <property type="entry name" value="TPP_enzyme_C"/>
    <property type="match status" value="1"/>
</dbReference>
<dbReference type="GO" id="GO:0044281">
    <property type="term" value="P:small molecule metabolic process"/>
    <property type="evidence" value="ECO:0007669"/>
    <property type="project" value="UniProtKB-ARBA"/>
</dbReference>
<dbReference type="PANTHER" id="PTHR48084:SF4">
    <property type="entry name" value="2-OXOGLUTARATE OXIDOREDUCTASE SUBUNIT KORB"/>
    <property type="match status" value="1"/>
</dbReference>
<name>A0A434AEW0_9BACT</name>
<dbReference type="PANTHER" id="PTHR48084">
    <property type="entry name" value="2-OXOGLUTARATE OXIDOREDUCTASE SUBUNIT KORB-RELATED"/>
    <property type="match status" value="1"/>
</dbReference>
<comment type="caution">
    <text evidence="3">The sequence shown here is derived from an EMBL/GenBank/DDBJ whole genome shotgun (WGS) entry which is preliminary data.</text>
</comment>
<dbReference type="Proteomes" id="UP000282985">
    <property type="component" value="Unassembled WGS sequence"/>
</dbReference>
<sequence length="346" mass="37716">MADTVVKTQNPVKLTPKDFKSDQEVRWCPGCGDHGILVSVQKAMAEMGIPKEKFAVISGIGCSSRFPYYMNTYGFHTIHGRAAAIASGAKAANPDLEILQISGDGDALAIGGNHFIHAIRRNIDMTILLFNNEIYGLTKGQYSPTSKQGMITKTSPFGTIEEPFHPGELALGAQSKYYARTIDTNIKLTTEILLSASKHKGTSIVEVLQNCVIYNDGAHSLITAKDKKDDYQLILKHGEHMIFGKNRDKGLILGGSGKLVVVNVGEHGIAEQDILIHDAHNPDPHMAWLLSNMSAPEYPVALGVIRDVAALSYDEKMTQQIKDVQATAKIKCVDDLLNSGDTWDVD</sequence>
<proteinExistence type="predicted"/>
<keyword evidence="4" id="KW-1185">Reference proteome</keyword>
<dbReference type="AlphaFoldDB" id="A0A434AEW0"/>
<dbReference type="CDD" id="cd03375">
    <property type="entry name" value="TPP_OGFOR"/>
    <property type="match status" value="1"/>
</dbReference>
<organism evidence="3 4">
    <name type="scientific">Ancylomarina longa</name>
    <dbReference type="NCBI Taxonomy" id="2487017"/>
    <lineage>
        <taxon>Bacteria</taxon>
        <taxon>Pseudomonadati</taxon>
        <taxon>Bacteroidota</taxon>
        <taxon>Bacteroidia</taxon>
        <taxon>Marinilabiliales</taxon>
        <taxon>Marinifilaceae</taxon>
        <taxon>Ancylomarina</taxon>
    </lineage>
</organism>
<dbReference type="Gene3D" id="3.40.50.970">
    <property type="match status" value="1"/>
</dbReference>
<evidence type="ECO:0000313" key="4">
    <source>
        <dbReference type="Proteomes" id="UP000282985"/>
    </source>
</evidence>
<dbReference type="InterPro" id="IPR029061">
    <property type="entry name" value="THDP-binding"/>
</dbReference>